<dbReference type="GO" id="GO:0007155">
    <property type="term" value="P:cell adhesion"/>
    <property type="evidence" value="ECO:0007669"/>
    <property type="project" value="UniProtKB-KW"/>
</dbReference>
<evidence type="ECO:0000259" key="2">
    <source>
        <dbReference type="PROSITE" id="PS50022"/>
    </source>
</evidence>
<dbReference type="PANTHER" id="PTHR46806">
    <property type="entry name" value="F5/8 TYPE C DOMAIN-CONTAINING PROTEIN"/>
    <property type="match status" value="1"/>
</dbReference>
<dbReference type="PANTHER" id="PTHR46806:SF10">
    <property type="entry name" value="COAGULATION FACTOR V"/>
    <property type="match status" value="1"/>
</dbReference>
<evidence type="ECO:0000313" key="3">
    <source>
        <dbReference type="Ensembl" id="ENSPSTP00000014370.1"/>
    </source>
</evidence>
<dbReference type="InterPro" id="IPR050633">
    <property type="entry name" value="Neuropilin_MCO_CoagFactor"/>
</dbReference>
<sequence length="275" mass="30971">LEVCKKNQSTPCFKHISLNSLFIFFSVDYWEPKLARLNNSGTYNAWSTTMTDDLPWIQVSCNMCLAIIKSGHDHTMLCCDFLIFEGNSDAYGIKENIIDPPIIARYIRVYPTQAYNEPTLRMELLGCEVDGCSLPLGMENGEIKNTQITASSVKTSWFSTWEPSLARLNQKGKINAWRAKINLYYCGGLTSAFCLVPTKSFSDSSSSAEWGEKCYEKTHGFSGHVKHFFNPPILSRFIRIVPKTWYNGIALRVELFGCDFGGDLTAKRTEKSGSS</sequence>
<evidence type="ECO:0000313" key="4">
    <source>
        <dbReference type="Proteomes" id="UP000694428"/>
    </source>
</evidence>
<reference evidence="3" key="2">
    <citation type="submission" date="2025-09" db="UniProtKB">
        <authorList>
            <consortium name="Ensembl"/>
        </authorList>
    </citation>
    <scope>IDENTIFICATION</scope>
</reference>
<keyword evidence="4" id="KW-1185">Reference proteome</keyword>
<feature type="domain" description="F5/8 type C" evidence="2">
    <location>
        <begin position="83"/>
        <end position="127"/>
    </location>
</feature>
<keyword evidence="1" id="KW-1015">Disulfide bond</keyword>
<dbReference type="GO" id="GO:0012505">
    <property type="term" value="C:endomembrane system"/>
    <property type="evidence" value="ECO:0007669"/>
    <property type="project" value="UniProtKB-SubCell"/>
</dbReference>
<dbReference type="SMART" id="SM00231">
    <property type="entry name" value="FA58C"/>
    <property type="match status" value="2"/>
</dbReference>
<feature type="domain" description="F5/8 type C" evidence="2">
    <location>
        <begin position="132"/>
        <end position="177"/>
    </location>
</feature>
<organism evidence="3 4">
    <name type="scientific">Pavo cristatus</name>
    <name type="common">Indian peafowl</name>
    <name type="synonym">Blue peafowl</name>
    <dbReference type="NCBI Taxonomy" id="9049"/>
    <lineage>
        <taxon>Eukaryota</taxon>
        <taxon>Metazoa</taxon>
        <taxon>Chordata</taxon>
        <taxon>Craniata</taxon>
        <taxon>Vertebrata</taxon>
        <taxon>Euteleostomi</taxon>
        <taxon>Archelosauria</taxon>
        <taxon>Archosauria</taxon>
        <taxon>Dinosauria</taxon>
        <taxon>Saurischia</taxon>
        <taxon>Theropoda</taxon>
        <taxon>Coelurosauria</taxon>
        <taxon>Aves</taxon>
        <taxon>Neognathae</taxon>
        <taxon>Galloanserae</taxon>
        <taxon>Galliformes</taxon>
        <taxon>Phasianidae</taxon>
        <taxon>Phasianinae</taxon>
        <taxon>Pavo</taxon>
    </lineage>
</organism>
<dbReference type="Gene3D" id="2.60.120.260">
    <property type="entry name" value="Galactose-binding domain-like"/>
    <property type="match status" value="3"/>
</dbReference>
<dbReference type="GO" id="GO:0005886">
    <property type="term" value="C:plasma membrane"/>
    <property type="evidence" value="ECO:0007669"/>
    <property type="project" value="TreeGrafter"/>
</dbReference>
<reference evidence="3" key="1">
    <citation type="submission" date="2025-08" db="UniProtKB">
        <authorList>
            <consortium name="Ensembl"/>
        </authorList>
    </citation>
    <scope>IDENTIFICATION</scope>
</reference>
<accession>A0A8C9FFN4</accession>
<dbReference type="GO" id="GO:0038023">
    <property type="term" value="F:signaling receptor activity"/>
    <property type="evidence" value="ECO:0007669"/>
    <property type="project" value="TreeGrafter"/>
</dbReference>
<proteinExistence type="predicted"/>
<dbReference type="PROSITE" id="PS50022">
    <property type="entry name" value="FA58C_3"/>
    <property type="match status" value="3"/>
</dbReference>
<feature type="domain" description="F5/8 type C" evidence="2">
    <location>
        <begin position="229"/>
        <end position="258"/>
    </location>
</feature>
<name>A0A8C9FFN4_PAVCR</name>
<dbReference type="InterPro" id="IPR000421">
    <property type="entry name" value="FA58C"/>
</dbReference>
<dbReference type="PROSITE" id="PS01286">
    <property type="entry name" value="FA58C_2"/>
    <property type="match status" value="2"/>
</dbReference>
<dbReference type="Proteomes" id="UP000694428">
    <property type="component" value="Unplaced"/>
</dbReference>
<dbReference type="AlphaFoldDB" id="A0A8C9FFN4"/>
<protein>
    <submittedName>
        <fullName evidence="3">Coagulation factor V</fullName>
    </submittedName>
</protein>
<dbReference type="GO" id="GO:0005576">
    <property type="term" value="C:extracellular region"/>
    <property type="evidence" value="ECO:0007669"/>
    <property type="project" value="UniProtKB-SubCell"/>
</dbReference>
<dbReference type="SUPFAM" id="SSF49785">
    <property type="entry name" value="Galactose-binding domain-like"/>
    <property type="match status" value="2"/>
</dbReference>
<dbReference type="InterPro" id="IPR008979">
    <property type="entry name" value="Galactose-bd-like_sf"/>
</dbReference>
<dbReference type="Ensembl" id="ENSPSTT00000015082.1">
    <property type="protein sequence ID" value="ENSPSTP00000014370.1"/>
    <property type="gene ID" value="ENSPSTG00000010127.1"/>
</dbReference>
<evidence type="ECO:0000256" key="1">
    <source>
        <dbReference type="ARBA" id="ARBA00023157"/>
    </source>
</evidence>